<organism evidence="1 2">
    <name type="scientific">Aquimonas voraii</name>
    <dbReference type="NCBI Taxonomy" id="265719"/>
    <lineage>
        <taxon>Bacteria</taxon>
        <taxon>Pseudomonadati</taxon>
        <taxon>Pseudomonadota</taxon>
        <taxon>Gammaproteobacteria</taxon>
        <taxon>Lysobacterales</taxon>
        <taxon>Lysobacteraceae</taxon>
        <taxon>Aquimonas</taxon>
    </lineage>
</organism>
<gene>
    <name evidence="1" type="ORF">SAMN04488509_101688</name>
</gene>
<dbReference type="RefSeq" id="WP_091239454.1">
    <property type="nucleotide sequence ID" value="NZ_FNAG01000001.1"/>
</dbReference>
<evidence type="ECO:0000313" key="2">
    <source>
        <dbReference type="Proteomes" id="UP000199603"/>
    </source>
</evidence>
<name>A0A1G6STT9_9GAMM</name>
<accession>A0A1G6STT9</accession>
<proteinExistence type="predicted"/>
<dbReference type="STRING" id="265719.SAMN04488509_101688"/>
<dbReference type="OrthoDB" id="5783548at2"/>
<dbReference type="EMBL" id="FNAG01000001">
    <property type="protein sequence ID" value="SDD20199.1"/>
    <property type="molecule type" value="Genomic_DNA"/>
</dbReference>
<keyword evidence="2" id="KW-1185">Reference proteome</keyword>
<reference evidence="1 2" key="1">
    <citation type="submission" date="2016-10" db="EMBL/GenBank/DDBJ databases">
        <authorList>
            <person name="de Groot N.N."/>
        </authorList>
    </citation>
    <scope>NUCLEOTIDE SEQUENCE [LARGE SCALE GENOMIC DNA]</scope>
    <source>
        <strain evidence="1 2">DSM 16957</strain>
    </source>
</reference>
<dbReference type="Proteomes" id="UP000199603">
    <property type="component" value="Unassembled WGS sequence"/>
</dbReference>
<evidence type="ECO:0000313" key="1">
    <source>
        <dbReference type="EMBL" id="SDD20199.1"/>
    </source>
</evidence>
<sequence>MEQDVLRLGALGVEAPARLLSEFGLELVLVAADEAIPGSYWGECEAGVIGSRVFARADTPVHSLLHEACHLIVLPPERRAQVHTDATDSIDEEDATCYLQIVLADRLPGVGRDRLMRDMDAWGYSFRLGSTQAWFEQDADNARLWLEARGLLPAPPIQGEPCAA</sequence>
<dbReference type="AlphaFoldDB" id="A0A1G6STT9"/>
<protein>
    <submittedName>
        <fullName evidence="1">Uncharacterized protein</fullName>
    </submittedName>
</protein>